<dbReference type="InterPro" id="IPR000008">
    <property type="entry name" value="C2_dom"/>
</dbReference>
<dbReference type="PROSITE" id="PS50004">
    <property type="entry name" value="C2"/>
    <property type="match status" value="2"/>
</dbReference>
<dbReference type="GO" id="GO:0070382">
    <property type="term" value="C:exocytic vesicle"/>
    <property type="evidence" value="ECO:0007669"/>
    <property type="project" value="TreeGrafter"/>
</dbReference>
<evidence type="ECO:0000313" key="3">
    <source>
        <dbReference type="Proteomes" id="UP000095280"/>
    </source>
</evidence>
<evidence type="ECO:0000313" key="4">
    <source>
        <dbReference type="WBParaSite" id="snap_masked-unitig_7791-processed-gene-0.0-mRNA-1"/>
    </source>
</evidence>
<organism evidence="3 4">
    <name type="scientific">Macrostomum lignano</name>
    <dbReference type="NCBI Taxonomy" id="282301"/>
    <lineage>
        <taxon>Eukaryota</taxon>
        <taxon>Metazoa</taxon>
        <taxon>Spiralia</taxon>
        <taxon>Lophotrochozoa</taxon>
        <taxon>Platyhelminthes</taxon>
        <taxon>Rhabditophora</taxon>
        <taxon>Macrostomorpha</taxon>
        <taxon>Macrostomida</taxon>
        <taxon>Macrostomidae</taxon>
        <taxon>Macrostomum</taxon>
    </lineage>
</organism>
<dbReference type="GO" id="GO:0005886">
    <property type="term" value="C:plasma membrane"/>
    <property type="evidence" value="ECO:0007669"/>
    <property type="project" value="TreeGrafter"/>
</dbReference>
<dbReference type="GO" id="GO:0001786">
    <property type="term" value="F:phosphatidylserine binding"/>
    <property type="evidence" value="ECO:0007669"/>
    <property type="project" value="TreeGrafter"/>
</dbReference>
<reference evidence="4" key="1">
    <citation type="submission" date="2016-11" db="UniProtKB">
        <authorList>
            <consortium name="WormBaseParasite"/>
        </authorList>
    </citation>
    <scope>IDENTIFICATION</scope>
</reference>
<dbReference type="SUPFAM" id="SSF49562">
    <property type="entry name" value="C2 domain (Calcium/lipid-binding domain, CaLB)"/>
    <property type="match status" value="2"/>
</dbReference>
<sequence>MSGFRALSAGIGSGVFQMPGARLDEQDEDGEDASPMATTRSSGAAAGSAWITPKKYSPTHQMKSRALGQLDPSLYLNEDAEELYEHAPGHVGRLWFVLNYTLEVEQLAVTVRKARNLRVRKEASSGQPGDCYVRLAMENDDRRVHTTSVKKKTNNPNFDEKFCFQIATASLESQTLLMTVFHVDKQKRQKAIGHVAYPLRELLSVDKDCRIFRDLDSEAGIVFVLTNISAKNRWNPEVKIGLTYHAQLERITVVLHECRNLPTKSDTDECIEVYLRVSMHTGLQGKEVKSKRTETVSHSSAFNQSLIFNRVADLSQTIIKVTMMHHATGIGSLFDKPLGSVVLGCELFAKRRELEHWREMSANPEQTITYWHSLCAAAV</sequence>
<dbReference type="GO" id="GO:0030276">
    <property type="term" value="F:clathrin binding"/>
    <property type="evidence" value="ECO:0007669"/>
    <property type="project" value="TreeGrafter"/>
</dbReference>
<feature type="region of interest" description="Disordered" evidence="1">
    <location>
        <begin position="25"/>
        <end position="51"/>
    </location>
</feature>
<feature type="domain" description="C2" evidence="2">
    <location>
        <begin position="234"/>
        <end position="358"/>
    </location>
</feature>
<dbReference type="WBParaSite" id="snap_masked-unitig_7791-processed-gene-0.0-mRNA-1">
    <property type="protein sequence ID" value="snap_masked-unitig_7791-processed-gene-0.0-mRNA-1"/>
    <property type="gene ID" value="snap_masked-unitig_7791-processed-gene-0.0"/>
</dbReference>
<protein>
    <submittedName>
        <fullName evidence="4">C2 domain-containing protein</fullName>
    </submittedName>
</protein>
<dbReference type="Gene3D" id="2.60.40.150">
    <property type="entry name" value="C2 domain"/>
    <property type="match status" value="2"/>
</dbReference>
<dbReference type="PANTHER" id="PTHR10024">
    <property type="entry name" value="SYNAPTOTAGMIN"/>
    <property type="match status" value="1"/>
</dbReference>
<name>A0A1I8JSG1_9PLAT</name>
<dbReference type="GO" id="GO:0000149">
    <property type="term" value="F:SNARE binding"/>
    <property type="evidence" value="ECO:0007669"/>
    <property type="project" value="TreeGrafter"/>
</dbReference>
<dbReference type="PANTHER" id="PTHR10024:SF234">
    <property type="entry name" value="SYNAPTOTAGMIN-15-RELATED"/>
    <property type="match status" value="1"/>
</dbReference>
<keyword evidence="3" id="KW-1185">Reference proteome</keyword>
<dbReference type="Pfam" id="PF00168">
    <property type="entry name" value="C2"/>
    <property type="match status" value="2"/>
</dbReference>
<evidence type="ECO:0000256" key="1">
    <source>
        <dbReference type="SAM" id="MobiDB-lite"/>
    </source>
</evidence>
<dbReference type="Proteomes" id="UP000095280">
    <property type="component" value="Unplaced"/>
</dbReference>
<dbReference type="AlphaFoldDB" id="A0A1I8JSG1"/>
<dbReference type="SMART" id="SM00239">
    <property type="entry name" value="C2"/>
    <property type="match status" value="2"/>
</dbReference>
<dbReference type="GO" id="GO:0005509">
    <property type="term" value="F:calcium ion binding"/>
    <property type="evidence" value="ECO:0007669"/>
    <property type="project" value="TreeGrafter"/>
</dbReference>
<accession>A0A1I8JSG1</accession>
<evidence type="ECO:0000259" key="2">
    <source>
        <dbReference type="PROSITE" id="PS50004"/>
    </source>
</evidence>
<dbReference type="InterPro" id="IPR035892">
    <property type="entry name" value="C2_domain_sf"/>
</dbReference>
<dbReference type="GO" id="GO:0005544">
    <property type="term" value="F:calcium-dependent phospholipid binding"/>
    <property type="evidence" value="ECO:0007669"/>
    <property type="project" value="TreeGrafter"/>
</dbReference>
<feature type="domain" description="C2" evidence="2">
    <location>
        <begin position="90"/>
        <end position="212"/>
    </location>
</feature>
<dbReference type="GO" id="GO:0017156">
    <property type="term" value="P:calcium-ion regulated exocytosis"/>
    <property type="evidence" value="ECO:0007669"/>
    <property type="project" value="TreeGrafter"/>
</dbReference>
<proteinExistence type="predicted"/>